<keyword evidence="5 6" id="KW-0472">Membrane</keyword>
<feature type="transmembrane region" description="Helical" evidence="6">
    <location>
        <begin position="179"/>
        <end position="199"/>
    </location>
</feature>
<evidence type="ECO:0000256" key="1">
    <source>
        <dbReference type="ARBA" id="ARBA00004651"/>
    </source>
</evidence>
<organism evidence="7 8">
    <name type="scientific">Acinetobacter gerneri</name>
    <dbReference type="NCBI Taxonomy" id="202952"/>
    <lineage>
        <taxon>Bacteria</taxon>
        <taxon>Pseudomonadati</taxon>
        <taxon>Pseudomonadota</taxon>
        <taxon>Gammaproteobacteria</taxon>
        <taxon>Moraxellales</taxon>
        <taxon>Moraxellaceae</taxon>
        <taxon>Acinetobacter</taxon>
    </lineage>
</organism>
<evidence type="ECO:0000313" key="8">
    <source>
        <dbReference type="Proteomes" id="UP001243195"/>
    </source>
</evidence>
<comment type="subcellular location">
    <subcellularLocation>
        <location evidence="1">Cell membrane</location>
        <topology evidence="1">Multi-pass membrane protein</topology>
    </subcellularLocation>
</comment>
<feature type="transmembrane region" description="Helical" evidence="6">
    <location>
        <begin position="6"/>
        <end position="25"/>
    </location>
</feature>
<dbReference type="InterPro" id="IPR001123">
    <property type="entry name" value="LeuE-type"/>
</dbReference>
<sequence length="207" mass="22372">MAEFIAVMMITVLAVISPGADFAVVTKHSYLYGRKAGILTSLGISLGVVLHVAYTLLALSFVMAFTPYILTAVKYVGAIYLIYIGYKTMIQKPVTDTADQSSLNVFQAIKYGFLTNALNPKTTLFVVSTYTQIIQPATAKAILLGYGTFIAAAHFVWFASVACVFSSKGIRAKMLAKQVLINRIIGTILCGLGLALLFFQFSANSIQ</sequence>
<dbReference type="EMBL" id="JAVIDA010000017">
    <property type="protein sequence ID" value="MDQ9072246.1"/>
    <property type="molecule type" value="Genomic_DNA"/>
</dbReference>
<gene>
    <name evidence="7" type="ORF">RFH51_12330</name>
</gene>
<evidence type="ECO:0000256" key="3">
    <source>
        <dbReference type="ARBA" id="ARBA00022692"/>
    </source>
</evidence>
<evidence type="ECO:0000256" key="6">
    <source>
        <dbReference type="SAM" id="Phobius"/>
    </source>
</evidence>
<feature type="transmembrane region" description="Helical" evidence="6">
    <location>
        <begin position="68"/>
        <end position="86"/>
    </location>
</feature>
<dbReference type="AlphaFoldDB" id="A0AAW8JKY9"/>
<keyword evidence="3 6" id="KW-0812">Transmembrane</keyword>
<keyword evidence="4 6" id="KW-1133">Transmembrane helix</keyword>
<protein>
    <submittedName>
        <fullName evidence="7">LysE family translocator</fullName>
    </submittedName>
</protein>
<dbReference type="GO" id="GO:0015171">
    <property type="term" value="F:amino acid transmembrane transporter activity"/>
    <property type="evidence" value="ECO:0007669"/>
    <property type="project" value="TreeGrafter"/>
</dbReference>
<evidence type="ECO:0000313" key="7">
    <source>
        <dbReference type="EMBL" id="MDQ9072246.1"/>
    </source>
</evidence>
<dbReference type="PANTHER" id="PTHR30086">
    <property type="entry name" value="ARGININE EXPORTER PROTEIN ARGO"/>
    <property type="match status" value="1"/>
</dbReference>
<evidence type="ECO:0000256" key="4">
    <source>
        <dbReference type="ARBA" id="ARBA00022989"/>
    </source>
</evidence>
<comment type="caution">
    <text evidence="7">The sequence shown here is derived from an EMBL/GenBank/DDBJ whole genome shotgun (WGS) entry which is preliminary data.</text>
</comment>
<evidence type="ECO:0000256" key="2">
    <source>
        <dbReference type="ARBA" id="ARBA00022475"/>
    </source>
</evidence>
<dbReference type="Proteomes" id="UP001243195">
    <property type="component" value="Unassembled WGS sequence"/>
</dbReference>
<dbReference type="PANTHER" id="PTHR30086:SF21">
    <property type="entry name" value="TRANSPORT PROTEIN"/>
    <property type="match status" value="1"/>
</dbReference>
<dbReference type="Pfam" id="PF01810">
    <property type="entry name" value="LysE"/>
    <property type="match status" value="1"/>
</dbReference>
<feature type="transmembrane region" description="Helical" evidence="6">
    <location>
        <begin position="37"/>
        <end position="62"/>
    </location>
</feature>
<dbReference type="RefSeq" id="WP_308956655.1">
    <property type="nucleotide sequence ID" value="NZ_JAVICY010000020.1"/>
</dbReference>
<feature type="transmembrane region" description="Helical" evidence="6">
    <location>
        <begin position="143"/>
        <end position="167"/>
    </location>
</feature>
<keyword evidence="2" id="KW-1003">Cell membrane</keyword>
<reference evidence="7" key="1">
    <citation type="submission" date="2023-08" db="EMBL/GenBank/DDBJ databases">
        <title>Emergence of clinically-relevant ST2 carbapenem-resistant Acinetobacter baumannii strains in hospital sewages in Zhejiang, East of China.</title>
        <authorList>
            <person name="Kaichao C."/>
            <person name="Zhang R."/>
        </authorList>
    </citation>
    <scope>NUCLEOTIDE SEQUENCE</scope>
    <source>
        <strain evidence="7">M-SY-60</strain>
    </source>
</reference>
<accession>A0AAW8JKY9</accession>
<evidence type="ECO:0000256" key="5">
    <source>
        <dbReference type="ARBA" id="ARBA00023136"/>
    </source>
</evidence>
<proteinExistence type="predicted"/>
<name>A0AAW8JKY9_9GAMM</name>
<dbReference type="GO" id="GO:0005886">
    <property type="term" value="C:plasma membrane"/>
    <property type="evidence" value="ECO:0007669"/>
    <property type="project" value="UniProtKB-SubCell"/>
</dbReference>